<dbReference type="InterPro" id="IPR015421">
    <property type="entry name" value="PyrdxlP-dep_Trfase_major"/>
</dbReference>
<name>A0A1M6JCU2_9FIRM</name>
<dbReference type="OrthoDB" id="9804366at2"/>
<dbReference type="GO" id="GO:0003824">
    <property type="term" value="F:catalytic activity"/>
    <property type="evidence" value="ECO:0007669"/>
    <property type="project" value="UniProtKB-ARBA"/>
</dbReference>
<gene>
    <name evidence="2" type="ORF">SAMN02745751_02572</name>
</gene>
<dbReference type="InterPro" id="IPR015422">
    <property type="entry name" value="PyrdxlP-dep_Trfase_small"/>
</dbReference>
<evidence type="ECO:0000259" key="1">
    <source>
        <dbReference type="Pfam" id="PF00266"/>
    </source>
</evidence>
<dbReference type="AlphaFoldDB" id="A0A1M6JCU2"/>
<feature type="domain" description="Aminotransferase class V" evidence="1">
    <location>
        <begin position="4"/>
        <end position="372"/>
    </location>
</feature>
<reference evidence="2 3" key="1">
    <citation type="submission" date="2016-11" db="EMBL/GenBank/DDBJ databases">
        <authorList>
            <person name="Jaros S."/>
            <person name="Januszkiewicz K."/>
            <person name="Wedrychowicz H."/>
        </authorList>
    </citation>
    <scope>NUCLEOTIDE SEQUENCE [LARGE SCALE GENOMIC DNA]</scope>
    <source>
        <strain evidence="2 3">DSM 17477</strain>
    </source>
</reference>
<dbReference type="InterPro" id="IPR000192">
    <property type="entry name" value="Aminotrans_V_dom"/>
</dbReference>
<sequence>MKNIYLDNGATSFPKAPGVAESMSHYLLDIGCNVNRGAYDSSLEAENTVYETRELLCELFNFHKPENAVFTKNITESMNVILKSLLKRGDHVIVSSMEHNAVMRPLNALAERGVEFSRVPCSITGELNPDDIRDFIKPNTRAVVLTHGSNVSGTMMDIEKVGKICKEKNLYFIVDTAQTAGFADIDFQKSNADIIAFTGHKSLLGPQGTGGFIVDDGILQHMSTFIEGGTGSTSDMEIHPSYMPDKFEAGTMNIPGIYGLNAALKYLSNGKIKEIREKELYLLDGFLKDIYNIDGIRPVGLPSTEGRTAIVSIDFLENDNALVAHSLNEDYGIMTRCGLHCAPSAHKTLGTFPQGTVRFGFSHFNTMDEVKYVVDSINRILKEVQYQK</sequence>
<dbReference type="Pfam" id="PF00266">
    <property type="entry name" value="Aminotran_5"/>
    <property type="match status" value="1"/>
</dbReference>
<dbReference type="STRING" id="1121476.SAMN02745751_02572"/>
<evidence type="ECO:0000313" key="3">
    <source>
        <dbReference type="Proteomes" id="UP000184052"/>
    </source>
</evidence>
<dbReference type="Proteomes" id="UP000184052">
    <property type="component" value="Unassembled WGS sequence"/>
</dbReference>
<dbReference type="RefSeq" id="WP_073049983.1">
    <property type="nucleotide sequence ID" value="NZ_FQZL01000021.1"/>
</dbReference>
<dbReference type="InterPro" id="IPR010969">
    <property type="entry name" value="Cys_dSase-rel_unknwn_funct"/>
</dbReference>
<dbReference type="PANTHER" id="PTHR43586:SF4">
    <property type="entry name" value="ISOPENICILLIN N EPIMERASE"/>
    <property type="match status" value="1"/>
</dbReference>
<dbReference type="EMBL" id="FQZL01000021">
    <property type="protein sequence ID" value="SHJ44440.1"/>
    <property type="molecule type" value="Genomic_DNA"/>
</dbReference>
<keyword evidence="3" id="KW-1185">Reference proteome</keyword>
<proteinExistence type="predicted"/>
<protein>
    <submittedName>
        <fullName evidence="2">Cysteine desulfurase family protein</fullName>
    </submittedName>
</protein>
<accession>A0A1M6JCU2</accession>
<dbReference type="PANTHER" id="PTHR43586">
    <property type="entry name" value="CYSTEINE DESULFURASE"/>
    <property type="match status" value="1"/>
</dbReference>
<evidence type="ECO:0000313" key="2">
    <source>
        <dbReference type="EMBL" id="SHJ44440.1"/>
    </source>
</evidence>
<dbReference type="SUPFAM" id="SSF53383">
    <property type="entry name" value="PLP-dependent transferases"/>
    <property type="match status" value="1"/>
</dbReference>
<dbReference type="NCBIfam" id="TIGR01977">
    <property type="entry name" value="am_tr_V_EF2568"/>
    <property type="match status" value="1"/>
</dbReference>
<dbReference type="Gene3D" id="3.90.1150.10">
    <property type="entry name" value="Aspartate Aminotransferase, domain 1"/>
    <property type="match status" value="1"/>
</dbReference>
<dbReference type="Gene3D" id="3.40.640.10">
    <property type="entry name" value="Type I PLP-dependent aspartate aminotransferase-like (Major domain)"/>
    <property type="match status" value="1"/>
</dbReference>
<dbReference type="InterPro" id="IPR015424">
    <property type="entry name" value="PyrdxlP-dep_Trfase"/>
</dbReference>
<organism evidence="2 3">
    <name type="scientific">Dethiosulfatibacter aminovorans DSM 17477</name>
    <dbReference type="NCBI Taxonomy" id="1121476"/>
    <lineage>
        <taxon>Bacteria</taxon>
        <taxon>Bacillati</taxon>
        <taxon>Bacillota</taxon>
        <taxon>Tissierellia</taxon>
        <taxon>Dethiosulfatibacter</taxon>
    </lineage>
</organism>